<dbReference type="InterPro" id="IPR050128">
    <property type="entry name" value="Sulfate_adenylyltrnsfr_sub2"/>
</dbReference>
<evidence type="ECO:0000313" key="2">
    <source>
        <dbReference type="EMBL" id="RXK14807.1"/>
    </source>
</evidence>
<dbReference type="InterPro" id="IPR002500">
    <property type="entry name" value="PAPS_reduct_dom"/>
</dbReference>
<reference evidence="2 3" key="1">
    <citation type="submission" date="2017-09" db="EMBL/GenBank/DDBJ databases">
        <title>Genomics of the genus Arcobacter.</title>
        <authorList>
            <person name="Perez-Cataluna A."/>
            <person name="Figueras M.J."/>
            <person name="Salas-Masso N."/>
        </authorList>
    </citation>
    <scope>NUCLEOTIDE SEQUENCE [LARGE SCALE GENOMIC DNA]</scope>
    <source>
        <strain evidence="2 3">CECT 7386</strain>
    </source>
</reference>
<dbReference type="KEGG" id="amyt:AMYT_a0042"/>
<dbReference type="AlphaFoldDB" id="A0AAX2ACT9"/>
<dbReference type="EMBL" id="NXID01000051">
    <property type="protein sequence ID" value="RXK14807.1"/>
    <property type="molecule type" value="Genomic_DNA"/>
</dbReference>
<dbReference type="SUPFAM" id="SSF52402">
    <property type="entry name" value="Adenine nucleotide alpha hydrolases-like"/>
    <property type="match status" value="1"/>
</dbReference>
<gene>
    <name evidence="2" type="ORF">CP985_11855</name>
</gene>
<evidence type="ECO:0000259" key="1">
    <source>
        <dbReference type="Pfam" id="PF01507"/>
    </source>
</evidence>
<dbReference type="RefSeq" id="WP_114843251.1">
    <property type="nucleotide sequence ID" value="NZ_CP031220.1"/>
</dbReference>
<dbReference type="PANTHER" id="PTHR43196:SF2">
    <property type="entry name" value="PHOSPHOADENOSINE PHOSPHOSULFATE REDUCTASE"/>
    <property type="match status" value="1"/>
</dbReference>
<evidence type="ECO:0000313" key="3">
    <source>
        <dbReference type="Proteomes" id="UP000290092"/>
    </source>
</evidence>
<dbReference type="PANTHER" id="PTHR43196">
    <property type="entry name" value="SULFATE ADENYLYLTRANSFERASE SUBUNIT 2"/>
    <property type="match status" value="1"/>
</dbReference>
<accession>A0AAX2ACT9</accession>
<feature type="domain" description="Phosphoadenosine phosphosulphate reductase" evidence="1">
    <location>
        <begin position="63"/>
        <end position="250"/>
    </location>
</feature>
<name>A0AAX2ACT9_9BACT</name>
<dbReference type="GO" id="GO:0003824">
    <property type="term" value="F:catalytic activity"/>
    <property type="evidence" value="ECO:0007669"/>
    <property type="project" value="InterPro"/>
</dbReference>
<dbReference type="Proteomes" id="UP000290092">
    <property type="component" value="Unassembled WGS sequence"/>
</dbReference>
<protein>
    <recommendedName>
        <fullName evidence="1">Phosphoadenosine phosphosulphate reductase domain-containing protein</fullName>
    </recommendedName>
</protein>
<proteinExistence type="predicted"/>
<organism evidence="2 3">
    <name type="scientific">Malaciobacter mytili LMG 24559</name>
    <dbReference type="NCBI Taxonomy" id="1032238"/>
    <lineage>
        <taxon>Bacteria</taxon>
        <taxon>Pseudomonadati</taxon>
        <taxon>Campylobacterota</taxon>
        <taxon>Epsilonproteobacteria</taxon>
        <taxon>Campylobacterales</taxon>
        <taxon>Arcobacteraceae</taxon>
        <taxon>Malaciobacter</taxon>
    </lineage>
</organism>
<dbReference type="Gene3D" id="3.40.50.620">
    <property type="entry name" value="HUPs"/>
    <property type="match status" value="1"/>
</dbReference>
<dbReference type="Pfam" id="PF01507">
    <property type="entry name" value="PAPS_reduct"/>
    <property type="match status" value="1"/>
</dbReference>
<sequence length="609" mass="72602">MSANPNKKFNTVLVQTIKNDIENFLENISSFNIIGFNAPIILKHIDTYAQLIYLYNYDDRPFSVAYSGGKDSTVTLDVVFKSLLLHKFIYKKINQKKTYIVFSDTLLEMDPIIIGILNSIEELKEFSKKYDLNVEVLKVAPIIKNTFFSLLIGKGYLAPRKDNRWCTDRMKILPQKKAILSILKNNKNGFIAITGQRQDESIDRKKRMEQLTIDGSFKEHEFKNCNLYAPIEYWNSNDVWNHIYNHRLDWVNANELGRIYAEAANDGDECKSLLEGFETGLTPGCGKSARYGCWVCLLFEKDKTLNNLTHHYDYLKYMEDFRNWLAQFRYAEWNDNRDIFIHGKHRMKKYDMNNHRKGMQIPGGYNLNFRKQVLIRLLETEEKVISERKIPLITDEELAYIQEIWIEDGDLELSVLKIAKNRKFKHLINPMYFKVLKSVEQMKDYSKPHPYHIVNYTWKWIYDLDNKLAFDTSKFCERYFCQMAIQLERNNFDSFNIMKTLIDNNYKFSRYLAIKLIKKLPLETKMHFVDKAKENYIREEWKEDKIGFLTFLGMFYQGEIKIPKEKNLFGFNSEYYEHFEALKEFKKKEDIILCEKISLKDKMRYFDNW</sequence>
<keyword evidence="3" id="KW-1185">Reference proteome</keyword>
<dbReference type="InterPro" id="IPR014729">
    <property type="entry name" value="Rossmann-like_a/b/a_fold"/>
</dbReference>
<comment type="caution">
    <text evidence="2">The sequence shown here is derived from an EMBL/GenBank/DDBJ whole genome shotgun (WGS) entry which is preliminary data.</text>
</comment>